<protein>
    <submittedName>
        <fullName evidence="5">Putrescine--pyruvate aminotransferase</fullName>
        <ecNumber evidence="5">2.6.1.113</ecNumber>
    </submittedName>
</protein>
<dbReference type="PROSITE" id="PS00600">
    <property type="entry name" value="AA_TRANSFER_CLASS_3"/>
    <property type="match status" value="1"/>
</dbReference>
<dbReference type="Pfam" id="PF00202">
    <property type="entry name" value="Aminotran_3"/>
    <property type="match status" value="1"/>
</dbReference>
<evidence type="ECO:0000313" key="5">
    <source>
        <dbReference type="EMBL" id="UOA16922.1"/>
    </source>
</evidence>
<dbReference type="InterPro" id="IPR015422">
    <property type="entry name" value="PyrdxlP-dep_Trfase_small"/>
</dbReference>
<comment type="cofactor">
    <cofactor evidence="1">
        <name>pyridoxal 5'-phosphate</name>
        <dbReference type="ChEBI" id="CHEBI:597326"/>
    </cofactor>
</comment>
<dbReference type="NCBIfam" id="NF004767">
    <property type="entry name" value="PRK06105.1"/>
    <property type="match status" value="1"/>
</dbReference>
<evidence type="ECO:0000256" key="3">
    <source>
        <dbReference type="ARBA" id="ARBA00022898"/>
    </source>
</evidence>
<dbReference type="Gene3D" id="3.40.640.10">
    <property type="entry name" value="Type I PLP-dependent aspartate aminotransferase-like (Major domain)"/>
    <property type="match status" value="1"/>
</dbReference>
<dbReference type="EC" id="2.6.1.113" evidence="5"/>
<dbReference type="GO" id="GO:0008483">
    <property type="term" value="F:transaminase activity"/>
    <property type="evidence" value="ECO:0007669"/>
    <property type="project" value="UniProtKB-KW"/>
</dbReference>
<keyword evidence="6" id="KW-1185">Reference proteome</keyword>
<dbReference type="InterPro" id="IPR005814">
    <property type="entry name" value="Aminotrans_3"/>
</dbReference>
<keyword evidence="5" id="KW-0032">Aminotransferase</keyword>
<keyword evidence="5" id="KW-0808">Transferase</keyword>
<accession>A0ABY3ZQM0</accession>
<dbReference type="SUPFAM" id="SSF53383">
    <property type="entry name" value="PLP-dependent transferases"/>
    <property type="match status" value="1"/>
</dbReference>
<comment type="similarity">
    <text evidence="2 4">Belongs to the class-III pyridoxal-phosphate-dependent aminotransferase family.</text>
</comment>
<dbReference type="Gene3D" id="3.90.1150.10">
    <property type="entry name" value="Aspartate Aminotransferase, domain 1"/>
    <property type="match status" value="1"/>
</dbReference>
<dbReference type="PANTHER" id="PTHR43094:SF1">
    <property type="entry name" value="AMINOTRANSFERASE CLASS-III"/>
    <property type="match status" value="1"/>
</dbReference>
<dbReference type="EMBL" id="CP085147">
    <property type="protein sequence ID" value="UOA16922.1"/>
    <property type="molecule type" value="Genomic_DNA"/>
</dbReference>
<sequence length="470" mass="50798">MSNFLPNHTLDMIDQATMLHPVSSIEDLHAKGPTLYETAQGVTLRDSNGRDHVDMGAGLWCVNVGYGHDALVEAGTTALKTLSYQHHFGNAAAKDTVRLSERLVQLFHDQAGATHLNRVFYGTSGSDANDTAYKLVRYYNNLRGKTEKKKIISRIGAYHGLTAAATSLTGIDAYHKMFDLPLPDVLHTSCPHFYRYGKAGETEAEFTDRMVADLESLIQREGPETVGAFIVEPVMGTGGVFLPPLGYFEKVQKLLDQHDILLIADEVISGFGRLGHWFATGAFGLKPDIVSLAKGLTSAYFPMSASMISDRIYDVLSAKSAETGVFMHGFTYSGHPVGSAIALANIDVIEKEGLVAKAAANGPYLLKALQDVTSGCPFVGDVRGMGLMIGVEYVADKRTKAECPAGSAPHKIVSKYAFEEGVLPRALPFLPVNSFSPPLNITRAEIDEGVSRFGRALKCAEPELSKALQA</sequence>
<evidence type="ECO:0000313" key="6">
    <source>
        <dbReference type="Proteomes" id="UP000831019"/>
    </source>
</evidence>
<reference evidence="6" key="1">
    <citation type="journal article" date="2022" name="Microorganisms">
        <title>Beyond the ABCs#Discovery of Three New Plasmid Types in Rhodobacterales (RepQ, RepY, RepW).</title>
        <authorList>
            <person name="Freese H.M."/>
            <person name="Ringel V."/>
            <person name="Overmann J."/>
            <person name="Petersen J."/>
        </authorList>
    </citation>
    <scope>NUCLEOTIDE SEQUENCE [LARGE SCALE GENOMIC DNA]</scope>
    <source>
        <strain evidence="6">DSM 109990</strain>
        <plasmid evidence="6">pDSM109990_c</plasmid>
    </source>
</reference>
<evidence type="ECO:0000256" key="2">
    <source>
        <dbReference type="ARBA" id="ARBA00008954"/>
    </source>
</evidence>
<evidence type="ECO:0000256" key="4">
    <source>
        <dbReference type="RuleBase" id="RU003560"/>
    </source>
</evidence>
<evidence type="ECO:0000256" key="1">
    <source>
        <dbReference type="ARBA" id="ARBA00001933"/>
    </source>
</evidence>
<organism evidence="5 6">
    <name type="scientific">Sulfitobacter dubius</name>
    <dbReference type="NCBI Taxonomy" id="218673"/>
    <lineage>
        <taxon>Bacteria</taxon>
        <taxon>Pseudomonadati</taxon>
        <taxon>Pseudomonadota</taxon>
        <taxon>Alphaproteobacteria</taxon>
        <taxon>Rhodobacterales</taxon>
        <taxon>Roseobacteraceae</taxon>
        <taxon>Sulfitobacter</taxon>
    </lineage>
</organism>
<dbReference type="InterPro" id="IPR015424">
    <property type="entry name" value="PyrdxlP-dep_Trfase"/>
</dbReference>
<dbReference type="InterPro" id="IPR049704">
    <property type="entry name" value="Aminotrans_3_PPA_site"/>
</dbReference>
<keyword evidence="3 4" id="KW-0663">Pyridoxal phosphate</keyword>
<keyword evidence="5" id="KW-0614">Plasmid</keyword>
<dbReference type="CDD" id="cd00610">
    <property type="entry name" value="OAT_like"/>
    <property type="match status" value="1"/>
</dbReference>
<dbReference type="PANTHER" id="PTHR43094">
    <property type="entry name" value="AMINOTRANSFERASE"/>
    <property type="match status" value="1"/>
</dbReference>
<name>A0ABY3ZQM0_9RHOB</name>
<dbReference type="InterPro" id="IPR015421">
    <property type="entry name" value="PyrdxlP-dep_Trfase_major"/>
</dbReference>
<gene>
    <name evidence="5" type="primary">spuC_3</name>
    <name evidence="5" type="ORF">DSM109990_03809</name>
</gene>
<dbReference type="Proteomes" id="UP000831019">
    <property type="component" value="Plasmid pDSM109990_c"/>
</dbReference>
<proteinExistence type="inferred from homology"/>
<geneLocation type="plasmid" evidence="5 6">
    <name>pDSM109990_c</name>
</geneLocation>